<keyword evidence="1" id="KW-0812">Transmembrane</keyword>
<keyword evidence="1" id="KW-0472">Membrane</keyword>
<keyword evidence="1" id="KW-1133">Transmembrane helix</keyword>
<comment type="caution">
    <text evidence="2">The sequence shown here is derived from an EMBL/GenBank/DDBJ whole genome shotgun (WGS) entry which is preliminary data.</text>
</comment>
<dbReference type="Proteomes" id="UP000634476">
    <property type="component" value="Unassembled WGS sequence"/>
</dbReference>
<name>A0A8J3T6G4_9ACTN</name>
<reference evidence="2" key="1">
    <citation type="submission" date="2021-01" db="EMBL/GenBank/DDBJ databases">
        <title>Whole genome shotgun sequence of Planobispora takensis NBRC 109077.</title>
        <authorList>
            <person name="Komaki H."/>
            <person name="Tamura T."/>
        </authorList>
    </citation>
    <scope>NUCLEOTIDE SEQUENCE</scope>
    <source>
        <strain evidence="2">NBRC 109077</strain>
    </source>
</reference>
<accession>A0A8J3T6G4</accession>
<dbReference type="EMBL" id="BOOK01000060">
    <property type="protein sequence ID" value="GII05028.1"/>
    <property type="molecule type" value="Genomic_DNA"/>
</dbReference>
<keyword evidence="3" id="KW-1185">Reference proteome</keyword>
<proteinExistence type="predicted"/>
<organism evidence="2 3">
    <name type="scientific">Planobispora takensis</name>
    <dbReference type="NCBI Taxonomy" id="1367882"/>
    <lineage>
        <taxon>Bacteria</taxon>
        <taxon>Bacillati</taxon>
        <taxon>Actinomycetota</taxon>
        <taxon>Actinomycetes</taxon>
        <taxon>Streptosporangiales</taxon>
        <taxon>Streptosporangiaceae</taxon>
        <taxon>Planobispora</taxon>
    </lineage>
</organism>
<protein>
    <submittedName>
        <fullName evidence="2">Uncharacterized protein</fullName>
    </submittedName>
</protein>
<feature type="transmembrane region" description="Helical" evidence="1">
    <location>
        <begin position="19"/>
        <end position="37"/>
    </location>
</feature>
<evidence type="ECO:0000313" key="2">
    <source>
        <dbReference type="EMBL" id="GII05028.1"/>
    </source>
</evidence>
<evidence type="ECO:0000256" key="1">
    <source>
        <dbReference type="SAM" id="Phobius"/>
    </source>
</evidence>
<sequence>MTSAVAEVIQTFPRLCARFLSFSVLSMMFSVVTACLVPHRPVPGREGGRNFRFPVSGTRPAIALFGMRMHSFVVWDACGVAQEYL</sequence>
<gene>
    <name evidence="2" type="ORF">Pta02_70360</name>
</gene>
<dbReference type="AlphaFoldDB" id="A0A8J3T6G4"/>
<evidence type="ECO:0000313" key="3">
    <source>
        <dbReference type="Proteomes" id="UP000634476"/>
    </source>
</evidence>